<dbReference type="SUPFAM" id="SSF52540">
    <property type="entry name" value="P-loop containing nucleoside triphosphate hydrolases"/>
    <property type="match status" value="1"/>
</dbReference>
<evidence type="ECO:0000256" key="6">
    <source>
        <dbReference type="ARBA" id="ARBA00023136"/>
    </source>
</evidence>
<dbReference type="InterPro" id="IPR014223">
    <property type="entry name" value="ABC_CydC/D"/>
</dbReference>
<evidence type="ECO:0000259" key="9">
    <source>
        <dbReference type="PROSITE" id="PS50929"/>
    </source>
</evidence>
<feature type="domain" description="ABC transporter" evidence="8">
    <location>
        <begin position="336"/>
        <end position="569"/>
    </location>
</feature>
<keyword evidence="3" id="KW-0547">Nucleotide-binding</keyword>
<dbReference type="Gene3D" id="1.20.1560.10">
    <property type="entry name" value="ABC transporter type 1, transmembrane domain"/>
    <property type="match status" value="1"/>
</dbReference>
<feature type="transmembrane region" description="Helical" evidence="7">
    <location>
        <begin position="273"/>
        <end position="294"/>
    </location>
</feature>
<comment type="caution">
    <text evidence="10">The sequence shown here is derived from an EMBL/GenBank/DDBJ whole genome shotgun (WGS) entry which is preliminary data.</text>
</comment>
<dbReference type="GO" id="GO:0005886">
    <property type="term" value="C:plasma membrane"/>
    <property type="evidence" value="ECO:0007669"/>
    <property type="project" value="UniProtKB-SubCell"/>
</dbReference>
<sequence>MMKHRDWIMPYVKRYKYRMLTILLLSMLTVGSAAALMFTSGFLISKSSLRPENILLVYVPIVLVRAFGLGRSVFRYSERLVSHDFILRVLAKMRTRLYHLVEPKAATSRSMKTGEVLGILAEDIESLQDLYLRTILPTASAVLLYVISICVLGYFSIGFALLMAIYFFVLVVVMPIFSLLHMRAANQAYKKDKDMLYQYVTDGFLGIHDWLLSGQKQHFFSRFFKRQETQDKADKRSKNWSYYREFIGQVVVAAMLVTMLAFGASLFTDGRIADVFIAAFVLVIIPLSEAILPVSNAVEKYPRYEESLNRVTELESDQETIVEAVSYEGSFENVQLTMDGVRFGYEEQESVIKNLSLELTQGKKIAIIGKSGAGKSTLLKLLQGMLVPNSGSVRINGYEASFIRPDMTKLVSVLNQNPYLFYTSVANNLLLANESATEAEVKAIMKQVKLHDLVASQPEGYQTSMQETGQRFSGGERQRIALARVLLQNTPIVMLDEPTVGLDPITERDLLKTIFNSLAGKSLLWVTHHLVGMEQMDEIIFLEEGKIKMRGTHAQLLKESPHYRKLYELDRPAAFQRV</sequence>
<dbReference type="InterPro" id="IPR011527">
    <property type="entry name" value="ABC1_TM_dom"/>
</dbReference>
<feature type="domain" description="ABC transmembrane type-1" evidence="9">
    <location>
        <begin position="20"/>
        <end position="306"/>
    </location>
</feature>
<feature type="transmembrane region" description="Helical" evidence="7">
    <location>
        <begin position="246"/>
        <end position="267"/>
    </location>
</feature>
<dbReference type="PROSITE" id="PS50929">
    <property type="entry name" value="ABC_TM1F"/>
    <property type="match status" value="1"/>
</dbReference>
<dbReference type="Gene3D" id="3.40.50.300">
    <property type="entry name" value="P-loop containing nucleotide triphosphate hydrolases"/>
    <property type="match status" value="1"/>
</dbReference>
<evidence type="ECO:0000256" key="7">
    <source>
        <dbReference type="SAM" id="Phobius"/>
    </source>
</evidence>
<keyword evidence="4" id="KW-0067">ATP-binding</keyword>
<dbReference type="NCBIfam" id="TIGR02868">
    <property type="entry name" value="CydC"/>
    <property type="match status" value="1"/>
</dbReference>
<dbReference type="SMART" id="SM00382">
    <property type="entry name" value="AAA"/>
    <property type="match status" value="1"/>
</dbReference>
<organism evidence="10 11">
    <name type="scientific">Terribacillus saccharophilus</name>
    <dbReference type="NCBI Taxonomy" id="361277"/>
    <lineage>
        <taxon>Bacteria</taxon>
        <taxon>Bacillati</taxon>
        <taxon>Bacillota</taxon>
        <taxon>Bacilli</taxon>
        <taxon>Bacillales</taxon>
        <taxon>Bacillaceae</taxon>
        <taxon>Terribacillus</taxon>
    </lineage>
</organism>
<evidence type="ECO:0000256" key="3">
    <source>
        <dbReference type="ARBA" id="ARBA00022741"/>
    </source>
</evidence>
<gene>
    <name evidence="10" type="primary">cydC</name>
    <name evidence="10" type="ORF">CHH64_13630</name>
</gene>
<dbReference type="Pfam" id="PF00005">
    <property type="entry name" value="ABC_tran"/>
    <property type="match status" value="1"/>
</dbReference>
<evidence type="ECO:0000256" key="4">
    <source>
        <dbReference type="ARBA" id="ARBA00022840"/>
    </source>
</evidence>
<dbReference type="GO" id="GO:0140359">
    <property type="term" value="F:ABC-type transporter activity"/>
    <property type="evidence" value="ECO:0007669"/>
    <property type="project" value="InterPro"/>
</dbReference>
<dbReference type="InterPro" id="IPR039421">
    <property type="entry name" value="Type_1_exporter"/>
</dbReference>
<dbReference type="SUPFAM" id="SSF90123">
    <property type="entry name" value="ABC transporter transmembrane region"/>
    <property type="match status" value="1"/>
</dbReference>
<keyword evidence="2 7" id="KW-0812">Transmembrane</keyword>
<dbReference type="GO" id="GO:0005524">
    <property type="term" value="F:ATP binding"/>
    <property type="evidence" value="ECO:0007669"/>
    <property type="project" value="UniProtKB-KW"/>
</dbReference>
<dbReference type="AlphaFoldDB" id="A0A268A938"/>
<keyword evidence="5 7" id="KW-1133">Transmembrane helix</keyword>
<dbReference type="GO" id="GO:0016887">
    <property type="term" value="F:ATP hydrolysis activity"/>
    <property type="evidence" value="ECO:0007669"/>
    <property type="project" value="InterPro"/>
</dbReference>
<dbReference type="Proteomes" id="UP000216013">
    <property type="component" value="Unassembled WGS sequence"/>
</dbReference>
<dbReference type="GO" id="GO:0034040">
    <property type="term" value="F:ATPase-coupled lipid transmembrane transporter activity"/>
    <property type="evidence" value="ECO:0007669"/>
    <property type="project" value="TreeGrafter"/>
</dbReference>
<dbReference type="PANTHER" id="PTHR24221:SF653">
    <property type="entry name" value="TRANSPORT ATP-BINDING PROTEIN CYDC"/>
    <property type="match status" value="1"/>
</dbReference>
<evidence type="ECO:0000256" key="2">
    <source>
        <dbReference type="ARBA" id="ARBA00022692"/>
    </source>
</evidence>
<keyword evidence="6 7" id="KW-0472">Membrane</keyword>
<comment type="subcellular location">
    <subcellularLocation>
        <location evidence="1">Cell membrane</location>
        <topology evidence="1">Multi-pass membrane protein</topology>
    </subcellularLocation>
</comment>
<evidence type="ECO:0000256" key="5">
    <source>
        <dbReference type="ARBA" id="ARBA00022989"/>
    </source>
</evidence>
<evidence type="ECO:0000313" key="11">
    <source>
        <dbReference type="Proteomes" id="UP000216013"/>
    </source>
</evidence>
<dbReference type="EMBL" id="NPBV01000022">
    <property type="protein sequence ID" value="PAD20636.1"/>
    <property type="molecule type" value="Genomic_DNA"/>
</dbReference>
<dbReference type="PANTHER" id="PTHR24221">
    <property type="entry name" value="ATP-BINDING CASSETTE SUB-FAMILY B"/>
    <property type="match status" value="1"/>
</dbReference>
<dbReference type="PROSITE" id="PS00211">
    <property type="entry name" value="ABC_TRANSPORTER_1"/>
    <property type="match status" value="1"/>
</dbReference>
<dbReference type="GO" id="GO:0034775">
    <property type="term" value="P:glutathione transmembrane transport"/>
    <property type="evidence" value="ECO:0007669"/>
    <property type="project" value="InterPro"/>
</dbReference>
<dbReference type="InterPro" id="IPR003593">
    <property type="entry name" value="AAA+_ATPase"/>
</dbReference>
<feature type="transmembrane region" description="Helical" evidence="7">
    <location>
        <begin position="135"/>
        <end position="155"/>
    </location>
</feature>
<evidence type="ECO:0000259" key="8">
    <source>
        <dbReference type="PROSITE" id="PS50893"/>
    </source>
</evidence>
<protein>
    <submittedName>
        <fullName evidence="10">Thiol reductant ABC exporter subunit CydC</fullName>
    </submittedName>
</protein>
<dbReference type="InterPro" id="IPR003439">
    <property type="entry name" value="ABC_transporter-like_ATP-bd"/>
</dbReference>
<proteinExistence type="predicted"/>
<reference evidence="10 11" key="1">
    <citation type="submission" date="2017-07" db="EMBL/GenBank/DDBJ databases">
        <title>Isolation and whole genome analysis of endospore-forming bacteria from heroin.</title>
        <authorList>
            <person name="Kalinowski J."/>
            <person name="Ahrens B."/>
            <person name="Al-Dilaimi A."/>
            <person name="Winkler A."/>
            <person name="Wibberg D."/>
            <person name="Schleenbecker U."/>
            <person name="Ruckert C."/>
            <person name="Wolfel R."/>
            <person name="Grass G."/>
        </authorList>
    </citation>
    <scope>NUCLEOTIDE SEQUENCE [LARGE SCALE GENOMIC DNA]</scope>
    <source>
        <strain evidence="10 11">7528</strain>
    </source>
</reference>
<dbReference type="InterPro" id="IPR036640">
    <property type="entry name" value="ABC1_TM_sf"/>
</dbReference>
<dbReference type="PROSITE" id="PS50893">
    <property type="entry name" value="ABC_TRANSPORTER_2"/>
    <property type="match status" value="1"/>
</dbReference>
<evidence type="ECO:0000313" key="10">
    <source>
        <dbReference type="EMBL" id="PAD20636.1"/>
    </source>
</evidence>
<accession>A0A268A938</accession>
<dbReference type="Pfam" id="PF00664">
    <property type="entry name" value="ABC_membrane"/>
    <property type="match status" value="1"/>
</dbReference>
<feature type="transmembrane region" description="Helical" evidence="7">
    <location>
        <begin position="161"/>
        <end position="180"/>
    </location>
</feature>
<dbReference type="GO" id="GO:0045454">
    <property type="term" value="P:cell redox homeostasis"/>
    <property type="evidence" value="ECO:0007669"/>
    <property type="project" value="InterPro"/>
</dbReference>
<evidence type="ECO:0000256" key="1">
    <source>
        <dbReference type="ARBA" id="ARBA00004651"/>
    </source>
</evidence>
<dbReference type="CDD" id="cd03247">
    <property type="entry name" value="ABCC_cytochrome_bd"/>
    <property type="match status" value="1"/>
</dbReference>
<dbReference type="InterPro" id="IPR017871">
    <property type="entry name" value="ABC_transporter-like_CS"/>
</dbReference>
<name>A0A268A938_9BACI</name>
<dbReference type="InterPro" id="IPR027417">
    <property type="entry name" value="P-loop_NTPase"/>
</dbReference>
<feature type="transmembrane region" description="Helical" evidence="7">
    <location>
        <begin position="54"/>
        <end position="74"/>
    </location>
</feature>